<proteinExistence type="predicted"/>
<protein>
    <submittedName>
        <fullName evidence="1">Uncharacterized protein</fullName>
    </submittedName>
</protein>
<dbReference type="EMBL" id="KB908592">
    <property type="protein sequence ID" value="EOA86731.1"/>
    <property type="molecule type" value="Genomic_DNA"/>
</dbReference>
<gene>
    <name evidence="1" type="ORF">SETTUDRAFT_162919</name>
</gene>
<evidence type="ECO:0000313" key="2">
    <source>
        <dbReference type="Proteomes" id="UP000016935"/>
    </source>
</evidence>
<reference evidence="1 2" key="2">
    <citation type="journal article" date="2013" name="PLoS Genet.">
        <title>Comparative genome structure, secondary metabolite, and effector coding capacity across Cochliobolus pathogens.</title>
        <authorList>
            <person name="Condon B.J."/>
            <person name="Leng Y."/>
            <person name="Wu D."/>
            <person name="Bushley K.E."/>
            <person name="Ohm R.A."/>
            <person name="Otillar R."/>
            <person name="Martin J."/>
            <person name="Schackwitz W."/>
            <person name="Grimwood J."/>
            <person name="MohdZainudin N."/>
            <person name="Xue C."/>
            <person name="Wang R."/>
            <person name="Manning V.A."/>
            <person name="Dhillon B."/>
            <person name="Tu Z.J."/>
            <person name="Steffenson B.J."/>
            <person name="Salamov A."/>
            <person name="Sun H."/>
            <person name="Lowry S."/>
            <person name="LaButti K."/>
            <person name="Han J."/>
            <person name="Copeland A."/>
            <person name="Lindquist E."/>
            <person name="Barry K."/>
            <person name="Schmutz J."/>
            <person name="Baker S.E."/>
            <person name="Ciuffetti L.M."/>
            <person name="Grigoriev I.V."/>
            <person name="Zhong S."/>
            <person name="Turgeon B.G."/>
        </authorList>
    </citation>
    <scope>NUCLEOTIDE SEQUENCE [LARGE SCALE GENOMIC DNA]</scope>
    <source>
        <strain evidence="2">28A</strain>
    </source>
</reference>
<dbReference type="HOGENOM" id="CLU_2723816_0_0_1"/>
<dbReference type="AlphaFoldDB" id="R0IPU3"/>
<dbReference type="GeneID" id="19398587"/>
<accession>R0IPU3</accession>
<organism evidence="1 2">
    <name type="scientific">Exserohilum turcicum (strain 28A)</name>
    <name type="common">Northern leaf blight fungus</name>
    <name type="synonym">Setosphaeria turcica</name>
    <dbReference type="NCBI Taxonomy" id="671987"/>
    <lineage>
        <taxon>Eukaryota</taxon>
        <taxon>Fungi</taxon>
        <taxon>Dikarya</taxon>
        <taxon>Ascomycota</taxon>
        <taxon>Pezizomycotina</taxon>
        <taxon>Dothideomycetes</taxon>
        <taxon>Pleosporomycetidae</taxon>
        <taxon>Pleosporales</taxon>
        <taxon>Pleosporineae</taxon>
        <taxon>Pleosporaceae</taxon>
        <taxon>Exserohilum</taxon>
    </lineage>
</organism>
<evidence type="ECO:0000313" key="1">
    <source>
        <dbReference type="EMBL" id="EOA86731.1"/>
    </source>
</evidence>
<name>R0IPU3_EXST2</name>
<keyword evidence="2" id="KW-1185">Reference proteome</keyword>
<dbReference type="Proteomes" id="UP000016935">
    <property type="component" value="Unassembled WGS sequence"/>
</dbReference>
<sequence length="72" mass="7555">MAGIAARTKGLKVTSSLEISTSRVILQATGSTASGGFCSLFHRFNASCKSPANTPYGFSPSIETESTCWHPT</sequence>
<reference evidence="1 2" key="1">
    <citation type="journal article" date="2012" name="PLoS Pathog.">
        <title>Diverse lifestyles and strategies of plant pathogenesis encoded in the genomes of eighteen Dothideomycetes fungi.</title>
        <authorList>
            <person name="Ohm R.A."/>
            <person name="Feau N."/>
            <person name="Henrissat B."/>
            <person name="Schoch C.L."/>
            <person name="Horwitz B.A."/>
            <person name="Barry K.W."/>
            <person name="Condon B.J."/>
            <person name="Copeland A.C."/>
            <person name="Dhillon B."/>
            <person name="Glaser F."/>
            <person name="Hesse C.N."/>
            <person name="Kosti I."/>
            <person name="LaButti K."/>
            <person name="Lindquist E.A."/>
            <person name="Lucas S."/>
            <person name="Salamov A.A."/>
            <person name="Bradshaw R.E."/>
            <person name="Ciuffetti L."/>
            <person name="Hamelin R.C."/>
            <person name="Kema G.H.J."/>
            <person name="Lawrence C."/>
            <person name="Scott J.A."/>
            <person name="Spatafora J.W."/>
            <person name="Turgeon B.G."/>
            <person name="de Wit P.J.G.M."/>
            <person name="Zhong S."/>
            <person name="Goodwin S.B."/>
            <person name="Grigoriev I.V."/>
        </authorList>
    </citation>
    <scope>NUCLEOTIDE SEQUENCE [LARGE SCALE GENOMIC DNA]</scope>
    <source>
        <strain evidence="2">28A</strain>
    </source>
</reference>
<dbReference type="RefSeq" id="XP_008025346.1">
    <property type="nucleotide sequence ID" value="XM_008027155.1"/>
</dbReference>